<dbReference type="KEGG" id="ftj:FTUN_4063"/>
<gene>
    <name evidence="1" type="ORF">FTUN_4063</name>
</gene>
<dbReference type="InterPro" id="IPR011067">
    <property type="entry name" value="Plasmid_toxin/cell-grow_inhib"/>
</dbReference>
<dbReference type="Pfam" id="PF02452">
    <property type="entry name" value="PemK_toxin"/>
    <property type="match status" value="1"/>
</dbReference>
<dbReference type="Gene3D" id="2.30.30.110">
    <property type="match status" value="1"/>
</dbReference>
<dbReference type="InterPro" id="IPR003477">
    <property type="entry name" value="PemK-like"/>
</dbReference>
<reference evidence="2" key="1">
    <citation type="submission" date="2020-05" db="EMBL/GenBank/DDBJ databases">
        <title>Frigoriglobus tundricola gen. nov., sp. nov., a psychrotolerant cellulolytic planctomycete of the family Gemmataceae with two divergent copies of 16S rRNA gene.</title>
        <authorList>
            <person name="Kulichevskaya I.S."/>
            <person name="Ivanova A.A."/>
            <person name="Naumoff D.G."/>
            <person name="Beletsky A.V."/>
            <person name="Rijpstra W.I.C."/>
            <person name="Sinninghe Damste J.S."/>
            <person name="Mardanov A.V."/>
            <person name="Ravin N.V."/>
            <person name="Dedysh S.N."/>
        </authorList>
    </citation>
    <scope>NUCLEOTIDE SEQUENCE [LARGE SCALE GENOMIC DNA]</scope>
    <source>
        <strain evidence="2">PL17</strain>
    </source>
</reference>
<dbReference type="SUPFAM" id="SSF50118">
    <property type="entry name" value="Cell growth inhibitor/plasmid maintenance toxic component"/>
    <property type="match status" value="1"/>
</dbReference>
<organism evidence="1 2">
    <name type="scientific">Frigoriglobus tundricola</name>
    <dbReference type="NCBI Taxonomy" id="2774151"/>
    <lineage>
        <taxon>Bacteria</taxon>
        <taxon>Pseudomonadati</taxon>
        <taxon>Planctomycetota</taxon>
        <taxon>Planctomycetia</taxon>
        <taxon>Gemmatales</taxon>
        <taxon>Gemmataceae</taxon>
        <taxon>Frigoriglobus</taxon>
    </lineage>
</organism>
<dbReference type="GO" id="GO:0003677">
    <property type="term" value="F:DNA binding"/>
    <property type="evidence" value="ECO:0007669"/>
    <property type="project" value="InterPro"/>
</dbReference>
<dbReference type="Proteomes" id="UP000503447">
    <property type="component" value="Chromosome"/>
</dbReference>
<dbReference type="EMBL" id="CP053452">
    <property type="protein sequence ID" value="QJW96506.1"/>
    <property type="molecule type" value="Genomic_DNA"/>
</dbReference>
<evidence type="ECO:0000313" key="1">
    <source>
        <dbReference type="EMBL" id="QJW96506.1"/>
    </source>
</evidence>
<accession>A0A6M5YSW0</accession>
<proteinExistence type="predicted"/>
<sequence length="117" mass="12273">MSSPFRQGQIVWVTVPDPRGGNAKSRPAVILTPTAAIDPAGEIQLAAITTLTGQAPFFETVELPATATGHPHTKLRKPCEVVCSWVVSVSAADARDSGGFVPADLLAEVLAKVQRLT</sequence>
<evidence type="ECO:0000313" key="2">
    <source>
        <dbReference type="Proteomes" id="UP000503447"/>
    </source>
</evidence>
<keyword evidence="2" id="KW-1185">Reference proteome</keyword>
<protein>
    <submittedName>
        <fullName evidence="1">Uncharacterized protein</fullName>
    </submittedName>
</protein>
<name>A0A6M5YSW0_9BACT</name>
<dbReference type="RefSeq" id="WP_171472069.1">
    <property type="nucleotide sequence ID" value="NZ_CP053452.2"/>
</dbReference>
<dbReference type="AlphaFoldDB" id="A0A6M5YSW0"/>